<accession>A0A2I0L870</accession>
<keyword evidence="2" id="KW-1185">Reference proteome</keyword>
<dbReference type="Proteomes" id="UP000233551">
    <property type="component" value="Unassembled WGS sequence"/>
</dbReference>
<evidence type="ECO:0000313" key="1">
    <source>
        <dbReference type="EMBL" id="PKI76885.1"/>
    </source>
</evidence>
<evidence type="ECO:0008006" key="3">
    <source>
        <dbReference type="Google" id="ProtNLM"/>
    </source>
</evidence>
<dbReference type="EMBL" id="PGOL01000107">
    <property type="protein sequence ID" value="PKI76885.1"/>
    <property type="molecule type" value="Genomic_DNA"/>
</dbReference>
<gene>
    <name evidence="1" type="ORF">CRG98_002672</name>
</gene>
<evidence type="ECO:0000313" key="2">
    <source>
        <dbReference type="Proteomes" id="UP000233551"/>
    </source>
</evidence>
<protein>
    <recommendedName>
        <fullName evidence="3">Extensin-like</fullName>
    </recommendedName>
</protein>
<reference evidence="1 2" key="1">
    <citation type="submission" date="2017-11" db="EMBL/GenBank/DDBJ databases">
        <title>De-novo sequencing of pomegranate (Punica granatum L.) genome.</title>
        <authorList>
            <person name="Akparov Z."/>
            <person name="Amiraslanov A."/>
            <person name="Hajiyeva S."/>
            <person name="Abbasov M."/>
            <person name="Kaur K."/>
            <person name="Hamwieh A."/>
            <person name="Solovyev V."/>
            <person name="Salamov A."/>
            <person name="Braich B."/>
            <person name="Kosarev P."/>
            <person name="Mahmoud A."/>
            <person name="Hajiyev E."/>
            <person name="Babayeva S."/>
            <person name="Izzatullayeva V."/>
            <person name="Mammadov A."/>
            <person name="Mammadov A."/>
            <person name="Sharifova S."/>
            <person name="Ojaghi J."/>
            <person name="Eynullazada K."/>
            <person name="Bayramov B."/>
            <person name="Abdulazimova A."/>
            <person name="Shahmuradov I."/>
        </authorList>
    </citation>
    <scope>NUCLEOTIDE SEQUENCE [LARGE SCALE GENOMIC DNA]</scope>
    <source>
        <strain evidence="2">cv. AG2017</strain>
        <tissue evidence="1">Leaf</tissue>
    </source>
</reference>
<name>A0A2I0L870_PUNGR</name>
<dbReference type="AlphaFoldDB" id="A0A2I0L870"/>
<sequence length="253" mass="26433">MLTTGDAPPVSHTLPIKNGREKLTRCLQREYTIDAGPFSIAHDERATIAYPCKRATSTSRSSLDPSSIANLNEHATTAGIRAATAGIRTVTADVCATVGDSSTTFAHDPTRMATLAGNVNTLQGTIDLMAANMAEMMALHRGPTVDPAPWVPPAHASEGDIATTPALIIIPASAAHPTHVPAIHSVDFCQSQSTIPATVSLPPMTIPVPDSVMFAPPPVYVSAPTTIYTVPPLMGFPASSAPALAHTAEHFPY</sequence>
<proteinExistence type="predicted"/>
<organism evidence="1 2">
    <name type="scientific">Punica granatum</name>
    <name type="common">Pomegranate</name>
    <dbReference type="NCBI Taxonomy" id="22663"/>
    <lineage>
        <taxon>Eukaryota</taxon>
        <taxon>Viridiplantae</taxon>
        <taxon>Streptophyta</taxon>
        <taxon>Embryophyta</taxon>
        <taxon>Tracheophyta</taxon>
        <taxon>Spermatophyta</taxon>
        <taxon>Magnoliopsida</taxon>
        <taxon>eudicotyledons</taxon>
        <taxon>Gunneridae</taxon>
        <taxon>Pentapetalae</taxon>
        <taxon>rosids</taxon>
        <taxon>malvids</taxon>
        <taxon>Myrtales</taxon>
        <taxon>Lythraceae</taxon>
        <taxon>Punica</taxon>
    </lineage>
</organism>
<comment type="caution">
    <text evidence="1">The sequence shown here is derived from an EMBL/GenBank/DDBJ whole genome shotgun (WGS) entry which is preliminary data.</text>
</comment>